<feature type="compositionally biased region" description="Polar residues" evidence="2">
    <location>
        <begin position="487"/>
        <end position="496"/>
    </location>
</feature>
<feature type="region of interest" description="Disordered" evidence="2">
    <location>
        <begin position="389"/>
        <end position="409"/>
    </location>
</feature>
<evidence type="ECO:0000313" key="3">
    <source>
        <dbReference type="EMBL" id="CAH3160195.1"/>
    </source>
</evidence>
<evidence type="ECO:0008006" key="5">
    <source>
        <dbReference type="Google" id="ProtNLM"/>
    </source>
</evidence>
<proteinExistence type="predicted"/>
<keyword evidence="4" id="KW-1185">Reference proteome</keyword>
<feature type="compositionally biased region" description="Polar residues" evidence="2">
    <location>
        <begin position="641"/>
        <end position="688"/>
    </location>
</feature>
<dbReference type="GO" id="GO:0005783">
    <property type="term" value="C:endoplasmic reticulum"/>
    <property type="evidence" value="ECO:0007669"/>
    <property type="project" value="TreeGrafter"/>
</dbReference>
<dbReference type="GO" id="GO:0042175">
    <property type="term" value="C:nuclear outer membrane-endoplasmic reticulum membrane network"/>
    <property type="evidence" value="ECO:0007669"/>
    <property type="project" value="TreeGrafter"/>
</dbReference>
<feature type="compositionally biased region" description="Basic and acidic residues" evidence="2">
    <location>
        <begin position="477"/>
        <end position="486"/>
    </location>
</feature>
<dbReference type="GO" id="GO:0008298">
    <property type="term" value="P:intracellular mRNA localization"/>
    <property type="evidence" value="ECO:0007669"/>
    <property type="project" value="TreeGrafter"/>
</dbReference>
<dbReference type="GO" id="GO:0003729">
    <property type="term" value="F:mRNA binding"/>
    <property type="evidence" value="ECO:0007669"/>
    <property type="project" value="TreeGrafter"/>
</dbReference>
<dbReference type="AlphaFoldDB" id="A0AAU9XWQ6"/>
<gene>
    <name evidence="3" type="ORF">PMEA_00032291</name>
</gene>
<sequence>MNNENSGEVEDGQIESPLNDSINTVAENASESLKPPNSKIFQLQMDEIGSRIRETEEKLKSLEKQVLLSGGRINKSAAPVDKEKLHEELQDLRTQREKVIEERKQCDLELKGLNDQVRKKNDACTKLQAATRYKSEARIDEAVRRLEHQMQAQQLNLREEKRIVAEIDTLKRSKRSLKEYLDLKQHVDQLRNKQKHLRSQRDACVRRINGLKAREEKLKNQLDSADVCNENEEAKIQQREHLNTIEILKKELDDLHSEKRERKAKFSKEKNDYYSAIREMKSQKQREEATRRKNEKQTMMKAVVSNRATRQLYEKEKSLCDTLISHMEKLHTSLVHLPEIQGAASTDKEPVVSLSASADFSSSGEGMFLRRKSDADDLVGVFAGVHRISRKGSRKGRRSSAKEAPRKLNLHPEVVEHLLTLGLSPPSTATDIPKVLGELHEKKEFYNNPPSSSSLLALASNDPMSPISEEATPEFPTKFEEKDASKTTDTSAQIESTAEKDEEGGENLHIIVPQSSLTEGHEVSSRKNLVKVNTDSAENLNSLVPGTDENVSNVERVELEKSASSEISTDPAVASGNSDINVDGEENHELTNTLNEPTGVPVAFSAPSDNLCDSGEVVANCSDVENFSHVKEEKQRIDQMLSKSEQTDITSQDNISTPLSHNSTSAEHPNFTSPSPHSPKLSSEQNCLESAYDKNPLNDGHNIVKIQYEKCPA</sequence>
<dbReference type="PANTHER" id="PTHR31027">
    <property type="entry name" value="NUCLEAR SEGREGATION PROTEIN BFR1"/>
    <property type="match status" value="1"/>
</dbReference>
<feature type="coiled-coil region" evidence="1">
    <location>
        <begin position="45"/>
        <end position="297"/>
    </location>
</feature>
<reference evidence="3 4" key="1">
    <citation type="submission" date="2022-05" db="EMBL/GenBank/DDBJ databases">
        <authorList>
            <consortium name="Genoscope - CEA"/>
            <person name="William W."/>
        </authorList>
    </citation>
    <scope>NUCLEOTIDE SEQUENCE [LARGE SCALE GENOMIC DNA]</scope>
</reference>
<keyword evidence="1" id="KW-0175">Coiled coil</keyword>
<feature type="compositionally biased region" description="Polar residues" evidence="2">
    <location>
        <begin position="16"/>
        <end position="31"/>
    </location>
</feature>
<feature type="region of interest" description="Disordered" evidence="2">
    <location>
        <begin position="1"/>
        <end position="38"/>
    </location>
</feature>
<dbReference type="Proteomes" id="UP001159428">
    <property type="component" value="Unassembled WGS sequence"/>
</dbReference>
<evidence type="ECO:0000313" key="4">
    <source>
        <dbReference type="Proteomes" id="UP001159428"/>
    </source>
</evidence>
<dbReference type="PANTHER" id="PTHR31027:SF2">
    <property type="entry name" value="LEBERCILIN DOMAIN-CONTAINING PROTEIN"/>
    <property type="match status" value="1"/>
</dbReference>
<accession>A0AAU9XWQ6</accession>
<feature type="region of interest" description="Disordered" evidence="2">
    <location>
        <begin position="445"/>
        <end position="507"/>
    </location>
</feature>
<name>A0AAU9XWQ6_9CNID</name>
<dbReference type="EMBL" id="CALNXJ010000074">
    <property type="protein sequence ID" value="CAH3160195.1"/>
    <property type="molecule type" value="Genomic_DNA"/>
</dbReference>
<feature type="compositionally biased region" description="Low complexity" evidence="2">
    <location>
        <begin position="447"/>
        <end position="461"/>
    </location>
</feature>
<feature type="region of interest" description="Disordered" evidence="2">
    <location>
        <begin position="638"/>
        <end position="699"/>
    </location>
</feature>
<evidence type="ECO:0000256" key="2">
    <source>
        <dbReference type="SAM" id="MobiDB-lite"/>
    </source>
</evidence>
<dbReference type="GO" id="GO:1990904">
    <property type="term" value="C:ribonucleoprotein complex"/>
    <property type="evidence" value="ECO:0007669"/>
    <property type="project" value="TreeGrafter"/>
</dbReference>
<dbReference type="InterPro" id="IPR039604">
    <property type="entry name" value="Bfr1"/>
</dbReference>
<feature type="compositionally biased region" description="Basic residues" evidence="2">
    <location>
        <begin position="389"/>
        <end position="399"/>
    </location>
</feature>
<comment type="caution">
    <text evidence="3">The sequence shown here is derived from an EMBL/GenBank/DDBJ whole genome shotgun (WGS) entry which is preliminary data.</text>
</comment>
<organism evidence="3 4">
    <name type="scientific">Pocillopora meandrina</name>
    <dbReference type="NCBI Taxonomy" id="46732"/>
    <lineage>
        <taxon>Eukaryota</taxon>
        <taxon>Metazoa</taxon>
        <taxon>Cnidaria</taxon>
        <taxon>Anthozoa</taxon>
        <taxon>Hexacorallia</taxon>
        <taxon>Scleractinia</taxon>
        <taxon>Astrocoeniina</taxon>
        <taxon>Pocilloporidae</taxon>
        <taxon>Pocillopora</taxon>
    </lineage>
</organism>
<evidence type="ECO:0000256" key="1">
    <source>
        <dbReference type="SAM" id="Coils"/>
    </source>
</evidence>
<protein>
    <recommendedName>
        <fullName evidence="5">Lebercilin domain-containing protein</fullName>
    </recommendedName>
</protein>